<reference evidence="1 2" key="1">
    <citation type="submission" date="2019-04" db="EMBL/GenBank/DDBJ databases">
        <title>Friends and foes A comparative genomics study of 23 Aspergillus species from section Flavi.</title>
        <authorList>
            <consortium name="DOE Joint Genome Institute"/>
            <person name="Kjaerbolling I."/>
            <person name="Vesth T."/>
            <person name="Frisvad J.C."/>
            <person name="Nybo J.L."/>
            <person name="Theobald S."/>
            <person name="Kildgaard S."/>
            <person name="Isbrandt T."/>
            <person name="Kuo A."/>
            <person name="Sato A."/>
            <person name="Lyhne E.K."/>
            <person name="Kogle M.E."/>
            <person name="Wiebenga A."/>
            <person name="Kun R.S."/>
            <person name="Lubbers R.J."/>
            <person name="Makela M.R."/>
            <person name="Barry K."/>
            <person name="Chovatia M."/>
            <person name="Clum A."/>
            <person name="Daum C."/>
            <person name="Haridas S."/>
            <person name="He G."/>
            <person name="LaButti K."/>
            <person name="Lipzen A."/>
            <person name="Mondo S."/>
            <person name="Riley R."/>
            <person name="Salamov A."/>
            <person name="Simmons B.A."/>
            <person name="Magnuson J.K."/>
            <person name="Henrissat B."/>
            <person name="Mortensen U.H."/>
            <person name="Larsen T.O."/>
            <person name="Devries R.P."/>
            <person name="Grigoriev I.V."/>
            <person name="Machida M."/>
            <person name="Baker S.E."/>
            <person name="Andersen M.R."/>
        </authorList>
    </citation>
    <scope>NUCLEOTIDE SEQUENCE [LARGE SCALE GENOMIC DNA]</scope>
    <source>
        <strain evidence="1 2">CBS 117625</strain>
    </source>
</reference>
<dbReference type="Proteomes" id="UP000325672">
    <property type="component" value="Unassembled WGS sequence"/>
</dbReference>
<sequence>MYSDTLRCAKKATKEIRKKYLSHSGWHLSARYTLLRRPQHMRPRLSILSTGLPENALHPISGEALVQILKNLSCTEYCKDPT</sequence>
<organism evidence="1 2">
    <name type="scientific">Aspergillus pseudotamarii</name>
    <dbReference type="NCBI Taxonomy" id="132259"/>
    <lineage>
        <taxon>Eukaryota</taxon>
        <taxon>Fungi</taxon>
        <taxon>Dikarya</taxon>
        <taxon>Ascomycota</taxon>
        <taxon>Pezizomycotina</taxon>
        <taxon>Eurotiomycetes</taxon>
        <taxon>Eurotiomycetidae</taxon>
        <taxon>Eurotiales</taxon>
        <taxon>Aspergillaceae</taxon>
        <taxon>Aspergillus</taxon>
        <taxon>Aspergillus subgen. Circumdati</taxon>
    </lineage>
</organism>
<proteinExistence type="predicted"/>
<accession>A0A5N6TBU4</accession>
<evidence type="ECO:0000313" key="2">
    <source>
        <dbReference type="Proteomes" id="UP000325672"/>
    </source>
</evidence>
<name>A0A5N6TBU4_ASPPS</name>
<dbReference type="RefSeq" id="XP_031919835.1">
    <property type="nucleotide sequence ID" value="XM_032052998.1"/>
</dbReference>
<dbReference type="GeneID" id="43637208"/>
<dbReference type="EMBL" id="ML743551">
    <property type="protein sequence ID" value="KAE8143772.1"/>
    <property type="molecule type" value="Genomic_DNA"/>
</dbReference>
<keyword evidence="2" id="KW-1185">Reference proteome</keyword>
<protein>
    <submittedName>
        <fullName evidence="1">Uncharacterized protein</fullName>
    </submittedName>
</protein>
<dbReference type="AlphaFoldDB" id="A0A5N6TBU4"/>
<evidence type="ECO:0000313" key="1">
    <source>
        <dbReference type="EMBL" id="KAE8143772.1"/>
    </source>
</evidence>
<gene>
    <name evidence="1" type="ORF">BDV38DRAFT_232045</name>
</gene>